<proteinExistence type="predicted"/>
<feature type="compositionally biased region" description="Basic and acidic residues" evidence="1">
    <location>
        <begin position="471"/>
        <end position="484"/>
    </location>
</feature>
<dbReference type="AlphaFoldDB" id="A0AAD2D7Z1"/>
<feature type="compositionally biased region" description="Low complexity" evidence="1">
    <location>
        <begin position="313"/>
        <end position="325"/>
    </location>
</feature>
<evidence type="ECO:0000313" key="3">
    <source>
        <dbReference type="Proteomes" id="UP001295684"/>
    </source>
</evidence>
<sequence length="655" mass="76320">MKCDQYFYGIAMPIINLSKGNHGESRNDRDYFVKSVAFGHKNQNFSEHKPPKRNKSIKFEFHSLSANNLRGLQPELKRRKSSKAKYSSRASQLPKMSPIKFDKIRFTSYHTTYGIMKREKRSKKRVEKPQGECESVPREVIDKFQNPFYYKLEEVNKKVREYVRLFGTKSNIAKMKRIRSKLRTKKKTFLDEVITGDSLAILRQSLLKIEQKKQYEKELQDFIREAKLSERLFGLKSLQNNGNSKYNSQDKRAVKKIRVKKLSTKRSKRDLVSKRAFKDHLITSDPLGAIQSRTNLDNVVKKEIEQAEEDSSDSISSKSFETFSQETSQEVKHRKPMTKRHSGSMHMRFRSSSSKLFLSVAEEEPSVASKKSKSKVFKKKKSKSPLLKSHTSININSLLDELVNHNPFEMSGSLMTIEEVKNPPKPSKKSNEFNLIIKKVQKEPEKTDKVIFHELYKYYPNSRLQKRLEGHKAWTSRSPDKDNNQKLQSGTKVKHSPQKRKVMRVQHKFDQKDLTLEPPKQLKLKPLASFLMKTTDSREKSTTGSEFLSQNMNHRCETNLKERQSHNFPKNSSSKTFIPDNTSLVTENVLSHFCKEATESSIYTKTLRKDKFPSIYRSSQSKAFLNTMQSGFIKKNKKDKQLITQKLDKKLRDFL</sequence>
<gene>
    <name evidence="2" type="ORF">ECRASSUSDP1_LOCUS24400</name>
</gene>
<feature type="region of interest" description="Disordered" evidence="1">
    <location>
        <begin position="471"/>
        <end position="502"/>
    </location>
</feature>
<dbReference type="Proteomes" id="UP001295684">
    <property type="component" value="Unassembled WGS sequence"/>
</dbReference>
<comment type="caution">
    <text evidence="2">The sequence shown here is derived from an EMBL/GenBank/DDBJ whole genome shotgun (WGS) entry which is preliminary data.</text>
</comment>
<organism evidence="2 3">
    <name type="scientific">Euplotes crassus</name>
    <dbReference type="NCBI Taxonomy" id="5936"/>
    <lineage>
        <taxon>Eukaryota</taxon>
        <taxon>Sar</taxon>
        <taxon>Alveolata</taxon>
        <taxon>Ciliophora</taxon>
        <taxon>Intramacronucleata</taxon>
        <taxon>Spirotrichea</taxon>
        <taxon>Hypotrichia</taxon>
        <taxon>Euplotida</taxon>
        <taxon>Euplotidae</taxon>
        <taxon>Moneuplotes</taxon>
    </lineage>
</organism>
<protein>
    <submittedName>
        <fullName evidence="2">Uncharacterized protein</fullName>
    </submittedName>
</protein>
<feature type="region of interest" description="Disordered" evidence="1">
    <location>
        <begin position="307"/>
        <end position="348"/>
    </location>
</feature>
<keyword evidence="3" id="KW-1185">Reference proteome</keyword>
<evidence type="ECO:0000313" key="2">
    <source>
        <dbReference type="EMBL" id="CAI2382911.1"/>
    </source>
</evidence>
<evidence type="ECO:0000256" key="1">
    <source>
        <dbReference type="SAM" id="MobiDB-lite"/>
    </source>
</evidence>
<reference evidence="2" key="1">
    <citation type="submission" date="2023-07" db="EMBL/GenBank/DDBJ databases">
        <authorList>
            <consortium name="AG Swart"/>
            <person name="Singh M."/>
            <person name="Singh A."/>
            <person name="Seah K."/>
            <person name="Emmerich C."/>
        </authorList>
    </citation>
    <scope>NUCLEOTIDE SEQUENCE</scope>
    <source>
        <strain evidence="2">DP1</strain>
    </source>
</reference>
<feature type="compositionally biased region" description="Basic residues" evidence="1">
    <location>
        <begin position="492"/>
        <end position="502"/>
    </location>
</feature>
<dbReference type="EMBL" id="CAMPGE010025127">
    <property type="protein sequence ID" value="CAI2382911.1"/>
    <property type="molecule type" value="Genomic_DNA"/>
</dbReference>
<feature type="compositionally biased region" description="Basic residues" evidence="1">
    <location>
        <begin position="332"/>
        <end position="348"/>
    </location>
</feature>
<name>A0AAD2D7Z1_EUPCR</name>
<accession>A0AAD2D7Z1</accession>